<feature type="domain" description="T6SS Tle3 phospholipase effector alpha/beta" evidence="3">
    <location>
        <begin position="40"/>
        <end position="411"/>
    </location>
</feature>
<dbReference type="EMBL" id="CP033713">
    <property type="protein sequence ID" value="AYW92021.1"/>
    <property type="molecule type" value="Genomic_DNA"/>
</dbReference>
<name>A0ABN5R517_YERPU</name>
<dbReference type="InterPro" id="IPR056221">
    <property type="entry name" value="Tle3_ab_dom"/>
</dbReference>
<dbReference type="Pfam" id="PF24322">
    <property type="entry name" value="Tle3"/>
    <property type="match status" value="1"/>
</dbReference>
<organism evidence="4 5">
    <name type="scientific">Yersinia pseudotuberculosis</name>
    <dbReference type="NCBI Taxonomy" id="633"/>
    <lineage>
        <taxon>Bacteria</taxon>
        <taxon>Pseudomonadati</taxon>
        <taxon>Pseudomonadota</taxon>
        <taxon>Gammaproteobacteria</taxon>
        <taxon>Enterobacterales</taxon>
        <taxon>Yersiniaceae</taxon>
        <taxon>Yersinia</taxon>
    </lineage>
</organism>
<proteinExistence type="predicted"/>
<dbReference type="InterPro" id="IPR029058">
    <property type="entry name" value="AB_hydrolase_fold"/>
</dbReference>
<feature type="domain" description="Antibacterial effector protein Tle3 C-terminal" evidence="2">
    <location>
        <begin position="560"/>
        <end position="626"/>
    </location>
</feature>
<evidence type="ECO:0000256" key="1">
    <source>
        <dbReference type="SAM" id="MobiDB-lite"/>
    </source>
</evidence>
<evidence type="ECO:0000313" key="4">
    <source>
        <dbReference type="EMBL" id="AYW92021.1"/>
    </source>
</evidence>
<dbReference type="Proteomes" id="UP000268669">
    <property type="component" value="Chromosome"/>
</dbReference>
<gene>
    <name evidence="4" type="ORF">EGX47_12405</name>
</gene>
<dbReference type="Pfam" id="PF11678">
    <property type="entry name" value="Tle3_C"/>
    <property type="match status" value="1"/>
</dbReference>
<keyword evidence="5" id="KW-1185">Reference proteome</keyword>
<evidence type="ECO:0000259" key="3">
    <source>
        <dbReference type="Pfam" id="PF24322"/>
    </source>
</evidence>
<dbReference type="InterPro" id="IPR021692">
    <property type="entry name" value="Tle3_C"/>
</dbReference>
<evidence type="ECO:0000313" key="5">
    <source>
        <dbReference type="Proteomes" id="UP000268669"/>
    </source>
</evidence>
<feature type="region of interest" description="Disordered" evidence="1">
    <location>
        <begin position="662"/>
        <end position="686"/>
    </location>
</feature>
<protein>
    <submittedName>
        <fullName evidence="4">DUF3274 domain-containing protein</fullName>
    </submittedName>
</protein>
<sequence length="703" mass="78940">MTGTTGNNIRTPQVLSECDIARPKGSGPMTVQECGLQPPLPCIVIVVHGVNDVGEAYENQDKGICNGLNTRLGRSDLHAHNWKELEFKISDTEGNITTKTCTVQDQTCIGVVNRSPVIPFYWGYKPVDHDAFEQDQERYRAELTKKGNEADLPYDTYREDNDRKIAAHNGANIDNLNNWLDPLFAKGGGTFANATTNIPDMFGPGAAGKILAMIGKLMSRTDLFNDKDWSHPIYQNPHRIYQAYAARRLADLILDIRRNEDTQNDTINIVAHSQGTLITMLANMWVEAEGLAPADCVILNHSPYSLRNRWLENALPGNQQTDKGRQTTFANFCKLMAKNPHYKMGNLPHDAAYVQALLDKGCLSKKAYDAQLWSNPHYNRNNFGMVYNYFCPNDQVVSMSPIQGFGWRGIPDNIKAQLGKNLYQRVFCRGVDVGDKTGYHFEMPARRPDDPRDTKYSYTDVTINAPLLPQPFTFVLMAEGAEGYKAALSGNDPAIAKAAMKAERFIPETISVPNSKPFYHLGGDRSPLTPLQLAEISARNPSWEIVKAEVSGNRDSLQQIVVRRRMTDAELNEAIQNPSNFSQHSSIVASDKVPALAMVYDLAIGQCEAFEDPDFWDRLLLRADWRRPGNPMIEERKYYQDGVLPPTFKPFMNKPERPGAMPLKDSGVLNDYGPRQVVKPGNQRDMENETVEILQWNMPKPQV</sequence>
<dbReference type="RefSeq" id="WP_038400976.1">
    <property type="nucleotide sequence ID" value="NZ_CIKF01000030.1"/>
</dbReference>
<accession>A0ABN5R517</accession>
<evidence type="ECO:0000259" key="2">
    <source>
        <dbReference type="Pfam" id="PF11678"/>
    </source>
</evidence>
<reference evidence="4" key="1">
    <citation type="submission" date="2018-11" db="EMBL/GenBank/DDBJ databases">
        <title>FDA dAtabase for Regulatory Grade micrObial Sequences (FDA-ARGOS): Supporting development and validation of Infectious Disease Dx tests.</title>
        <authorList>
            <person name="Bliska J."/>
            <person name="Cleland M.-M."/>
            <person name="Tallon L."/>
            <person name="Sadzewicz L."/>
            <person name="Zhao X."/>
            <person name="Vavikolanu K."/>
            <person name="Mehta A."/>
            <person name="Aluvathingal J."/>
            <person name="Nadendla S."/>
            <person name="Yan Y."/>
            <person name="Sichtig H."/>
        </authorList>
    </citation>
    <scope>NUCLEOTIDE SEQUENCE [LARGE SCALE GENOMIC DNA]</scope>
    <source>
        <strain evidence="4">FDAARGOS_581</strain>
    </source>
</reference>
<dbReference type="SUPFAM" id="SSF53474">
    <property type="entry name" value="alpha/beta-Hydrolases"/>
    <property type="match status" value="1"/>
</dbReference>